<dbReference type="PANTHER" id="PTHR48277:SF1">
    <property type="entry name" value="MITOCHONDRIAL RIBOSOMAL PROTEIN S5"/>
    <property type="match status" value="1"/>
</dbReference>
<organism evidence="11 12">
    <name type="scientific">Chitinivibrio alkaliphilus ACht1</name>
    <dbReference type="NCBI Taxonomy" id="1313304"/>
    <lineage>
        <taxon>Bacteria</taxon>
        <taxon>Pseudomonadati</taxon>
        <taxon>Fibrobacterota</taxon>
        <taxon>Chitinivibrionia</taxon>
        <taxon>Chitinivibrionales</taxon>
        <taxon>Chitinivibrionaceae</taxon>
        <taxon>Chitinivibrio</taxon>
    </lineage>
</organism>
<dbReference type="FunFam" id="3.30.230.10:FF:000002">
    <property type="entry name" value="30S ribosomal protein S5"/>
    <property type="match status" value="1"/>
</dbReference>
<sequence length="159" mass="16659">MAENKTTELKDSLININRVSKAVKGGRNFGFAALVAVGDENGTIGLGSGKASEVADAIKKAVDDAKKNLFKVAVVDGTIPHQVEGRFGSGHVFMKPAAKGTGVIAGGPVRIVLELAGVQNILTKNLGSRNFYNASKATLEGLLSLRTKEEIEKLRGVSL</sequence>
<evidence type="ECO:0000256" key="2">
    <source>
        <dbReference type="ARBA" id="ARBA00008945"/>
    </source>
</evidence>
<comment type="function">
    <text evidence="8">With S4 and S12 plays an important role in translational accuracy.</text>
</comment>
<feature type="domain" description="S5 DRBM" evidence="10">
    <location>
        <begin position="9"/>
        <end position="72"/>
    </location>
</feature>
<evidence type="ECO:0000256" key="9">
    <source>
        <dbReference type="RuleBase" id="RU003823"/>
    </source>
</evidence>
<evidence type="ECO:0000256" key="3">
    <source>
        <dbReference type="ARBA" id="ARBA00022730"/>
    </source>
</evidence>
<evidence type="ECO:0000256" key="1">
    <source>
        <dbReference type="ARBA" id="ARBA00003093"/>
    </source>
</evidence>
<comment type="caution">
    <text evidence="11">The sequence shown here is derived from an EMBL/GenBank/DDBJ whole genome shotgun (WGS) entry which is preliminary data.</text>
</comment>
<proteinExistence type="inferred from homology"/>
<name>U7DA42_9BACT</name>
<evidence type="ECO:0000256" key="5">
    <source>
        <dbReference type="ARBA" id="ARBA00022980"/>
    </source>
</evidence>
<keyword evidence="3 8" id="KW-0699">rRNA-binding</keyword>
<dbReference type="InterPro" id="IPR020568">
    <property type="entry name" value="Ribosomal_Su5_D2-typ_SF"/>
</dbReference>
<comment type="similarity">
    <text evidence="2 8 9">Belongs to the universal ribosomal protein uS5 family.</text>
</comment>
<dbReference type="FunFam" id="3.30.160.20:FF:000001">
    <property type="entry name" value="30S ribosomal protein S5"/>
    <property type="match status" value="1"/>
</dbReference>
<dbReference type="OrthoDB" id="9809045at2"/>
<comment type="subunit">
    <text evidence="8">Part of the 30S ribosomal subunit. Contacts proteins S4 and S8.</text>
</comment>
<dbReference type="Pfam" id="PF03719">
    <property type="entry name" value="Ribosomal_S5_C"/>
    <property type="match status" value="1"/>
</dbReference>
<dbReference type="PROSITE" id="PS00585">
    <property type="entry name" value="RIBOSOMAL_S5"/>
    <property type="match status" value="1"/>
</dbReference>
<dbReference type="GO" id="GO:0042254">
    <property type="term" value="P:ribosome biogenesis"/>
    <property type="evidence" value="ECO:0007669"/>
    <property type="project" value="UniProtKB-ARBA"/>
</dbReference>
<evidence type="ECO:0000313" key="12">
    <source>
        <dbReference type="Proteomes" id="UP000017148"/>
    </source>
</evidence>
<keyword evidence="4 8" id="KW-0694">RNA-binding</keyword>
<dbReference type="SUPFAM" id="SSF54211">
    <property type="entry name" value="Ribosomal protein S5 domain 2-like"/>
    <property type="match status" value="1"/>
</dbReference>
<dbReference type="EMBL" id="ASJR01000015">
    <property type="protein sequence ID" value="ERP31305.1"/>
    <property type="molecule type" value="Genomic_DNA"/>
</dbReference>
<dbReference type="GO" id="GO:0015935">
    <property type="term" value="C:small ribosomal subunit"/>
    <property type="evidence" value="ECO:0007669"/>
    <property type="project" value="InterPro"/>
</dbReference>
<dbReference type="STRING" id="1313304.CALK_1794"/>
<gene>
    <name evidence="8" type="primary">rpsE</name>
    <name evidence="11" type="ORF">CALK_1794</name>
</gene>
<keyword evidence="6 8" id="KW-0687">Ribonucleoprotein</keyword>
<dbReference type="eggNOG" id="COG0098">
    <property type="taxonomic scope" value="Bacteria"/>
</dbReference>
<dbReference type="AlphaFoldDB" id="U7DA42"/>
<dbReference type="GO" id="GO:0005737">
    <property type="term" value="C:cytoplasm"/>
    <property type="evidence" value="ECO:0007669"/>
    <property type="project" value="UniProtKB-ARBA"/>
</dbReference>
<dbReference type="InterPro" id="IPR014721">
    <property type="entry name" value="Ribsml_uS5_D2-typ_fold_subgr"/>
</dbReference>
<comment type="function">
    <text evidence="1 8">Located at the back of the 30S subunit body where it stabilizes the conformation of the head with respect to the body.</text>
</comment>
<dbReference type="InterPro" id="IPR005712">
    <property type="entry name" value="Ribosomal_uS5_bac-type"/>
</dbReference>
<dbReference type="GO" id="GO:0006412">
    <property type="term" value="P:translation"/>
    <property type="evidence" value="ECO:0007669"/>
    <property type="project" value="UniProtKB-UniRule"/>
</dbReference>
<accession>U7DA42</accession>
<dbReference type="InterPro" id="IPR005324">
    <property type="entry name" value="Ribosomal_uS5_C"/>
</dbReference>
<dbReference type="PATRIC" id="fig|1313304.3.peg.1710"/>
<dbReference type="InterPro" id="IPR018192">
    <property type="entry name" value="Ribosomal_uS5_N_CS"/>
</dbReference>
<dbReference type="Pfam" id="PF00333">
    <property type="entry name" value="Ribosomal_S5"/>
    <property type="match status" value="1"/>
</dbReference>
<evidence type="ECO:0000256" key="8">
    <source>
        <dbReference type="HAMAP-Rule" id="MF_01307"/>
    </source>
</evidence>
<evidence type="ECO:0000256" key="7">
    <source>
        <dbReference type="ARBA" id="ARBA00035255"/>
    </source>
</evidence>
<comment type="domain">
    <text evidence="8">The N-terminal domain interacts with the head of the 30S subunit; the C-terminal domain interacts with the body and contacts protein S4. The interaction surface between S4 and S5 is involved in control of translational fidelity.</text>
</comment>
<dbReference type="PANTHER" id="PTHR48277">
    <property type="entry name" value="MITOCHONDRIAL RIBOSOMAL PROTEIN S5"/>
    <property type="match status" value="1"/>
</dbReference>
<protein>
    <recommendedName>
        <fullName evidence="7 8">Small ribosomal subunit protein uS5</fullName>
    </recommendedName>
</protein>
<evidence type="ECO:0000259" key="10">
    <source>
        <dbReference type="PROSITE" id="PS50881"/>
    </source>
</evidence>
<evidence type="ECO:0000256" key="4">
    <source>
        <dbReference type="ARBA" id="ARBA00022884"/>
    </source>
</evidence>
<evidence type="ECO:0000313" key="11">
    <source>
        <dbReference type="EMBL" id="ERP31305.1"/>
    </source>
</evidence>
<dbReference type="SUPFAM" id="SSF54768">
    <property type="entry name" value="dsRNA-binding domain-like"/>
    <property type="match status" value="1"/>
</dbReference>
<keyword evidence="5 8" id="KW-0689">Ribosomal protein</keyword>
<dbReference type="GO" id="GO:0019843">
    <property type="term" value="F:rRNA binding"/>
    <property type="evidence" value="ECO:0007669"/>
    <property type="project" value="UniProtKB-UniRule"/>
</dbReference>
<dbReference type="InterPro" id="IPR000851">
    <property type="entry name" value="Ribosomal_uS5"/>
</dbReference>
<keyword evidence="12" id="KW-1185">Reference proteome</keyword>
<dbReference type="InterPro" id="IPR013810">
    <property type="entry name" value="Ribosomal_uS5_N"/>
</dbReference>
<dbReference type="NCBIfam" id="TIGR01021">
    <property type="entry name" value="rpsE_bact"/>
    <property type="match status" value="1"/>
</dbReference>
<dbReference type="Gene3D" id="3.30.230.10">
    <property type="match status" value="1"/>
</dbReference>
<reference evidence="11 12" key="1">
    <citation type="journal article" date="2013" name="Environ. Microbiol.">
        <title>Genome analysis of Chitinivibrio alkaliphilus gen. nov., sp. nov., a novel extremely haloalkaliphilic anaerobic chitinolytic bacterium from the candidate phylum Termite Group 3.</title>
        <authorList>
            <person name="Sorokin D.Y."/>
            <person name="Gumerov V.M."/>
            <person name="Rakitin A.L."/>
            <person name="Beletsky A.V."/>
            <person name="Damste J.S."/>
            <person name="Muyzer G."/>
            <person name="Mardanov A.V."/>
            <person name="Ravin N.V."/>
        </authorList>
    </citation>
    <scope>NUCLEOTIDE SEQUENCE [LARGE SCALE GENOMIC DNA]</scope>
    <source>
        <strain evidence="11 12">ACht1</strain>
    </source>
</reference>
<evidence type="ECO:0000256" key="6">
    <source>
        <dbReference type="ARBA" id="ARBA00023274"/>
    </source>
</evidence>
<dbReference type="RefSeq" id="WP_022637228.1">
    <property type="nucleotide sequence ID" value="NZ_ASJR01000015.1"/>
</dbReference>
<dbReference type="PROSITE" id="PS50881">
    <property type="entry name" value="S5_DSRBD"/>
    <property type="match status" value="1"/>
</dbReference>
<dbReference type="GO" id="GO:0003735">
    <property type="term" value="F:structural constituent of ribosome"/>
    <property type="evidence" value="ECO:0007669"/>
    <property type="project" value="UniProtKB-UniRule"/>
</dbReference>
<dbReference type="Proteomes" id="UP000017148">
    <property type="component" value="Unassembled WGS sequence"/>
</dbReference>
<dbReference type="HAMAP" id="MF_01307_B">
    <property type="entry name" value="Ribosomal_uS5_B"/>
    <property type="match status" value="1"/>
</dbReference>
<dbReference type="Gene3D" id="3.30.160.20">
    <property type="match status" value="1"/>
</dbReference>